<dbReference type="GO" id="GO:0046872">
    <property type="term" value="F:metal ion binding"/>
    <property type="evidence" value="ECO:0007669"/>
    <property type="project" value="UniProtKB-KW"/>
</dbReference>
<keyword evidence="16" id="KW-0511">Multifunctional enzyme</keyword>
<dbReference type="GO" id="GO:0008686">
    <property type="term" value="F:3,4-dihydroxy-2-butanone-4-phosphate synthase activity"/>
    <property type="evidence" value="ECO:0007669"/>
    <property type="project" value="InterPro"/>
</dbReference>
<dbReference type="HAMAP" id="MF_00179">
    <property type="entry name" value="RibA"/>
    <property type="match status" value="1"/>
</dbReference>
<evidence type="ECO:0000256" key="11">
    <source>
        <dbReference type="ARBA" id="ARBA00022833"/>
    </source>
</evidence>
<dbReference type="NCBIfam" id="TIGR00505">
    <property type="entry name" value="ribA"/>
    <property type="match status" value="1"/>
</dbReference>
<dbReference type="PANTHER" id="PTHR21327">
    <property type="entry name" value="GTP CYCLOHYDROLASE II-RELATED"/>
    <property type="match status" value="1"/>
</dbReference>
<dbReference type="FunFam" id="3.40.50.10990:FF:000001">
    <property type="entry name" value="Riboflavin biosynthesis protein RibBA"/>
    <property type="match status" value="1"/>
</dbReference>
<evidence type="ECO:0000256" key="4">
    <source>
        <dbReference type="ARBA" id="ARBA00004853"/>
    </source>
</evidence>
<gene>
    <name evidence="19" type="ORF">LCGC14_0226540</name>
</gene>
<dbReference type="SUPFAM" id="SSF142695">
    <property type="entry name" value="RibA-like"/>
    <property type="match status" value="1"/>
</dbReference>
<dbReference type="InterPro" id="IPR017945">
    <property type="entry name" value="DHBP_synth_RibB-like_a/b_dom"/>
</dbReference>
<name>A0A0F9WWC7_9ZZZZ</name>
<evidence type="ECO:0000256" key="12">
    <source>
        <dbReference type="ARBA" id="ARBA00022842"/>
    </source>
</evidence>
<evidence type="ECO:0000256" key="2">
    <source>
        <dbReference type="ARBA" id="ARBA00001946"/>
    </source>
</evidence>
<comment type="caution">
    <text evidence="19">The sequence shown here is derived from an EMBL/GenBank/DDBJ whole genome shotgun (WGS) entry which is preliminary data.</text>
</comment>
<evidence type="ECO:0000256" key="15">
    <source>
        <dbReference type="ARBA" id="ARBA00023239"/>
    </source>
</evidence>
<evidence type="ECO:0000256" key="3">
    <source>
        <dbReference type="ARBA" id="ARBA00001947"/>
    </source>
</evidence>
<comment type="cofactor">
    <cofactor evidence="3">
        <name>Zn(2+)</name>
        <dbReference type="ChEBI" id="CHEBI:29105"/>
    </cofactor>
</comment>
<evidence type="ECO:0000256" key="13">
    <source>
        <dbReference type="ARBA" id="ARBA00023134"/>
    </source>
</evidence>
<dbReference type="Pfam" id="PF00925">
    <property type="entry name" value="GTP_cyclohydro2"/>
    <property type="match status" value="1"/>
</dbReference>
<comment type="cofactor">
    <cofactor evidence="1">
        <name>Mn(2+)</name>
        <dbReference type="ChEBI" id="CHEBI:29035"/>
    </cofactor>
</comment>
<comment type="similarity">
    <text evidence="5">In the N-terminal section; belongs to the DHBP synthase family.</text>
</comment>
<dbReference type="GO" id="GO:0003935">
    <property type="term" value="F:GTP cyclohydrolase II activity"/>
    <property type="evidence" value="ECO:0007669"/>
    <property type="project" value="UniProtKB-EC"/>
</dbReference>
<dbReference type="PANTHER" id="PTHR21327:SF18">
    <property type="entry name" value="3,4-DIHYDROXY-2-BUTANONE 4-PHOSPHATE SYNTHASE"/>
    <property type="match status" value="1"/>
</dbReference>
<keyword evidence="12" id="KW-0460">Magnesium</keyword>
<proteinExistence type="inferred from homology"/>
<evidence type="ECO:0000313" key="19">
    <source>
        <dbReference type="EMBL" id="KKN90711.1"/>
    </source>
</evidence>
<dbReference type="GO" id="GO:0005829">
    <property type="term" value="C:cytosol"/>
    <property type="evidence" value="ECO:0007669"/>
    <property type="project" value="TreeGrafter"/>
</dbReference>
<dbReference type="SUPFAM" id="SSF55821">
    <property type="entry name" value="YrdC/RibB"/>
    <property type="match status" value="1"/>
</dbReference>
<keyword evidence="9" id="KW-0547">Nucleotide-binding</keyword>
<dbReference type="AlphaFoldDB" id="A0A0F9WWC7"/>
<dbReference type="Gene3D" id="3.40.50.10990">
    <property type="entry name" value="GTP cyclohydrolase II"/>
    <property type="match status" value="1"/>
</dbReference>
<evidence type="ECO:0000256" key="9">
    <source>
        <dbReference type="ARBA" id="ARBA00022741"/>
    </source>
</evidence>
<evidence type="ECO:0000256" key="7">
    <source>
        <dbReference type="ARBA" id="ARBA00022619"/>
    </source>
</evidence>
<evidence type="ECO:0000256" key="6">
    <source>
        <dbReference type="ARBA" id="ARBA00012762"/>
    </source>
</evidence>
<keyword evidence="8" id="KW-0479">Metal-binding</keyword>
<evidence type="ECO:0000256" key="14">
    <source>
        <dbReference type="ARBA" id="ARBA00023211"/>
    </source>
</evidence>
<keyword evidence="10" id="KW-0378">Hydrolase</keyword>
<evidence type="ECO:0000256" key="5">
    <source>
        <dbReference type="ARBA" id="ARBA00005520"/>
    </source>
</evidence>
<accession>A0A0F9WWC7</accession>
<evidence type="ECO:0000256" key="16">
    <source>
        <dbReference type="ARBA" id="ARBA00023268"/>
    </source>
</evidence>
<evidence type="ECO:0000259" key="18">
    <source>
        <dbReference type="Pfam" id="PF00925"/>
    </source>
</evidence>
<dbReference type="EC" id="3.5.4.25" evidence="6"/>
<dbReference type="GO" id="GO:0005525">
    <property type="term" value="F:GTP binding"/>
    <property type="evidence" value="ECO:0007669"/>
    <property type="project" value="UniProtKB-KW"/>
</dbReference>
<dbReference type="HAMAP" id="MF_00180">
    <property type="entry name" value="RibB"/>
    <property type="match status" value="1"/>
</dbReference>
<dbReference type="InterPro" id="IPR000926">
    <property type="entry name" value="RibA"/>
</dbReference>
<feature type="domain" description="GTP cyclohydrolase II" evidence="18">
    <location>
        <begin position="206"/>
        <end position="382"/>
    </location>
</feature>
<dbReference type="InterPro" id="IPR000422">
    <property type="entry name" value="DHBP_synthase_RibB"/>
</dbReference>
<dbReference type="InterPro" id="IPR036144">
    <property type="entry name" value="RibA-like_sf"/>
</dbReference>
<dbReference type="GO" id="GO:0009231">
    <property type="term" value="P:riboflavin biosynthetic process"/>
    <property type="evidence" value="ECO:0007669"/>
    <property type="project" value="UniProtKB-UniPathway"/>
</dbReference>
<dbReference type="UniPathway" id="UPA00275">
    <property type="reaction ID" value="UER00400"/>
</dbReference>
<sequence>MNTIDDILKDLRDGKMIVLVDDESRENEGDLVCAAETITAEKVNFMARLGRGLICLTMTNARADRLALPLMTQDNTSTHGTAFTIKIDAATGVTTGISAADRARTIEVACRDQTEPTDLARPGHVDCLRARDGGVLVRAGQTEGSVDLARLAGLKPMGVICEVMNDDGTMARRDDLETFCGTHNIKMCSVADIIRHRLRSEKLIERAVEVDLSLAAGDFHLIAYTSVVDPEPHIALCYGGIGKLDDTGRPIIHDEPVLVRVHSECFTGDVLESLRCDCGAQLNTALQRVVAAGKGAVVYVRQEGRGIGLINKLRAYKLQVEHGMDTVDANVHLGFEADRRDYGIGNQILRDLGLTQLRVMTNNPRKIYGLEGFGLKIIERVPLIIPPHDGNRDYLQTKKDKLGHLLDDV</sequence>
<protein>
    <recommendedName>
        <fullName evidence="6">GTP cyclohydrolase II</fullName>
        <ecNumber evidence="6">3.5.4.25</ecNumber>
    </recommendedName>
</protein>
<evidence type="ECO:0000256" key="1">
    <source>
        <dbReference type="ARBA" id="ARBA00001936"/>
    </source>
</evidence>
<dbReference type="NCBIfam" id="TIGR00506">
    <property type="entry name" value="ribB"/>
    <property type="match status" value="1"/>
</dbReference>
<organism evidence="19">
    <name type="scientific">marine sediment metagenome</name>
    <dbReference type="NCBI Taxonomy" id="412755"/>
    <lineage>
        <taxon>unclassified sequences</taxon>
        <taxon>metagenomes</taxon>
        <taxon>ecological metagenomes</taxon>
    </lineage>
</organism>
<dbReference type="EMBL" id="LAZR01000108">
    <property type="protein sequence ID" value="KKN90711.1"/>
    <property type="molecule type" value="Genomic_DNA"/>
</dbReference>
<evidence type="ECO:0000256" key="10">
    <source>
        <dbReference type="ARBA" id="ARBA00022801"/>
    </source>
</evidence>
<dbReference type="FunFam" id="3.90.870.10:FF:000001">
    <property type="entry name" value="Riboflavin biosynthesis protein RibBA"/>
    <property type="match status" value="1"/>
</dbReference>
<dbReference type="CDD" id="cd00641">
    <property type="entry name" value="GTP_cyclohydro2"/>
    <property type="match status" value="1"/>
</dbReference>
<dbReference type="InterPro" id="IPR032677">
    <property type="entry name" value="GTP_cyclohydro_II"/>
</dbReference>
<evidence type="ECO:0000256" key="17">
    <source>
        <dbReference type="ARBA" id="ARBA00049295"/>
    </source>
</evidence>
<comment type="pathway">
    <text evidence="4">Cofactor biosynthesis; riboflavin biosynthesis; 5-amino-6-(D-ribitylamino)uracil from GTP: step 1/4.</text>
</comment>
<keyword evidence="7" id="KW-0686">Riboflavin biosynthesis</keyword>
<reference evidence="19" key="1">
    <citation type="journal article" date="2015" name="Nature">
        <title>Complex archaea that bridge the gap between prokaryotes and eukaryotes.</title>
        <authorList>
            <person name="Spang A."/>
            <person name="Saw J.H."/>
            <person name="Jorgensen S.L."/>
            <person name="Zaremba-Niedzwiedzka K."/>
            <person name="Martijn J."/>
            <person name="Lind A.E."/>
            <person name="van Eijk R."/>
            <person name="Schleper C."/>
            <person name="Guy L."/>
            <person name="Ettema T.J."/>
        </authorList>
    </citation>
    <scope>NUCLEOTIDE SEQUENCE</scope>
</reference>
<comment type="cofactor">
    <cofactor evidence="2">
        <name>Mg(2+)</name>
        <dbReference type="ChEBI" id="CHEBI:18420"/>
    </cofactor>
</comment>
<evidence type="ECO:0000256" key="8">
    <source>
        <dbReference type="ARBA" id="ARBA00022723"/>
    </source>
</evidence>
<keyword evidence="15" id="KW-0456">Lyase</keyword>
<dbReference type="NCBIfam" id="NF001591">
    <property type="entry name" value="PRK00393.1"/>
    <property type="match status" value="1"/>
</dbReference>
<dbReference type="PIRSF" id="PIRSF001259">
    <property type="entry name" value="RibA"/>
    <property type="match status" value="1"/>
</dbReference>
<keyword evidence="13" id="KW-0342">GTP-binding</keyword>
<keyword evidence="14" id="KW-0464">Manganese</keyword>
<comment type="catalytic activity">
    <reaction evidence="17">
        <text>GTP + 4 H2O = 2,5-diamino-6-hydroxy-4-(5-phosphoribosylamino)-pyrimidine + formate + 2 phosphate + 3 H(+)</text>
        <dbReference type="Rhea" id="RHEA:23704"/>
        <dbReference type="ChEBI" id="CHEBI:15377"/>
        <dbReference type="ChEBI" id="CHEBI:15378"/>
        <dbReference type="ChEBI" id="CHEBI:15740"/>
        <dbReference type="ChEBI" id="CHEBI:37565"/>
        <dbReference type="ChEBI" id="CHEBI:43474"/>
        <dbReference type="ChEBI" id="CHEBI:58614"/>
        <dbReference type="EC" id="3.5.4.25"/>
    </reaction>
</comment>
<dbReference type="Pfam" id="PF00926">
    <property type="entry name" value="DHBP_synthase"/>
    <property type="match status" value="1"/>
</dbReference>
<dbReference type="Gene3D" id="3.90.870.10">
    <property type="entry name" value="DHBP synthase"/>
    <property type="match status" value="1"/>
</dbReference>
<keyword evidence="11" id="KW-0862">Zinc</keyword>